<sequence>MSSLDNYFQEEDIEKNICRWNLNVYNCQDDAYYRSVYYIKSVIAIGVSLLDSVLIIYRMGIKRRNLITPYGIASIDGLLIFLLLYSYTMIFHAITILKAEFVQNMIVQEFSFQLQYIFVLIAIQVYLTGTLNASPRYQGSKFYYPRPRVVNIISVILLIIWSSAELTLTYLVGKDRNYFYTSSDKEKNDDIKNYKYVIYSRYMIFGIACIVIFILFLLFGLNLNRAAQRSLEDMYRNKKIKSNVVIPIRMAILKMRWINGSCSTIMAAFAVLFIIMGIMEQYIFENGAPLYANISKFLCIAMNLIPPALSFIVLLSIVYGEARTDIISVFPSTHFEEDDYQMNYTKQSQESGELI</sequence>
<dbReference type="AlphaFoldDB" id="A0A1Y2AD98"/>
<evidence type="ECO:0000256" key="1">
    <source>
        <dbReference type="SAM" id="Phobius"/>
    </source>
</evidence>
<evidence type="ECO:0008006" key="4">
    <source>
        <dbReference type="Google" id="ProtNLM"/>
    </source>
</evidence>
<accession>A0A1Y2AD98</accession>
<reference evidence="2 3" key="1">
    <citation type="submission" date="2016-08" db="EMBL/GenBank/DDBJ databases">
        <title>A Parts List for Fungal Cellulosomes Revealed by Comparative Genomics.</title>
        <authorList>
            <consortium name="DOE Joint Genome Institute"/>
            <person name="Haitjema C.H."/>
            <person name="Gilmore S.P."/>
            <person name="Henske J.K."/>
            <person name="Solomon K.V."/>
            <person name="De Groot R."/>
            <person name="Kuo A."/>
            <person name="Mondo S.J."/>
            <person name="Salamov A.A."/>
            <person name="Labutti K."/>
            <person name="Zhao Z."/>
            <person name="Chiniquy J."/>
            <person name="Barry K."/>
            <person name="Brewer H.M."/>
            <person name="Purvine S.O."/>
            <person name="Wright A.T."/>
            <person name="Boxma B."/>
            <person name="Van Alen T."/>
            <person name="Hackstein J.H."/>
            <person name="Baker S.E."/>
            <person name="Grigoriev I.V."/>
            <person name="O'Malley M.A."/>
        </authorList>
    </citation>
    <scope>NUCLEOTIDE SEQUENCE [LARGE SCALE GENOMIC DNA]</scope>
    <source>
        <strain evidence="2 3">G1</strain>
    </source>
</reference>
<feature type="transmembrane region" description="Helical" evidence="1">
    <location>
        <begin position="37"/>
        <end position="57"/>
    </location>
</feature>
<keyword evidence="3" id="KW-1185">Reference proteome</keyword>
<evidence type="ECO:0000313" key="3">
    <source>
        <dbReference type="Proteomes" id="UP000193920"/>
    </source>
</evidence>
<dbReference type="EMBL" id="MCOG01000288">
    <property type="protein sequence ID" value="ORY20501.1"/>
    <property type="molecule type" value="Genomic_DNA"/>
</dbReference>
<feature type="transmembrane region" description="Helical" evidence="1">
    <location>
        <begin position="69"/>
        <end position="90"/>
    </location>
</feature>
<feature type="transmembrane region" description="Helical" evidence="1">
    <location>
        <begin position="294"/>
        <end position="319"/>
    </location>
</feature>
<keyword evidence="1" id="KW-1133">Transmembrane helix</keyword>
<feature type="transmembrane region" description="Helical" evidence="1">
    <location>
        <begin position="257"/>
        <end position="279"/>
    </location>
</feature>
<keyword evidence="1" id="KW-0812">Transmembrane</keyword>
<feature type="transmembrane region" description="Helical" evidence="1">
    <location>
        <begin position="149"/>
        <end position="172"/>
    </location>
</feature>
<protein>
    <recommendedName>
        <fullName evidence="4">G-protein coupled receptors family 1 profile domain-containing protein</fullName>
    </recommendedName>
</protein>
<organism evidence="2 3">
    <name type="scientific">Neocallimastix californiae</name>
    <dbReference type="NCBI Taxonomy" id="1754190"/>
    <lineage>
        <taxon>Eukaryota</taxon>
        <taxon>Fungi</taxon>
        <taxon>Fungi incertae sedis</taxon>
        <taxon>Chytridiomycota</taxon>
        <taxon>Chytridiomycota incertae sedis</taxon>
        <taxon>Neocallimastigomycetes</taxon>
        <taxon>Neocallimastigales</taxon>
        <taxon>Neocallimastigaceae</taxon>
        <taxon>Neocallimastix</taxon>
    </lineage>
</organism>
<keyword evidence="1" id="KW-0472">Membrane</keyword>
<name>A0A1Y2AD98_9FUNG</name>
<gene>
    <name evidence="2" type="ORF">LY90DRAFT_707840</name>
</gene>
<dbReference type="Proteomes" id="UP000193920">
    <property type="component" value="Unassembled WGS sequence"/>
</dbReference>
<feature type="transmembrane region" description="Helical" evidence="1">
    <location>
        <begin position="202"/>
        <end position="221"/>
    </location>
</feature>
<comment type="caution">
    <text evidence="2">The sequence shown here is derived from an EMBL/GenBank/DDBJ whole genome shotgun (WGS) entry which is preliminary data.</text>
</comment>
<evidence type="ECO:0000313" key="2">
    <source>
        <dbReference type="EMBL" id="ORY20501.1"/>
    </source>
</evidence>
<feature type="transmembrane region" description="Helical" evidence="1">
    <location>
        <begin position="110"/>
        <end position="128"/>
    </location>
</feature>
<proteinExistence type="predicted"/>